<keyword evidence="2" id="KW-0378">Hydrolase</keyword>
<accession>A0ABX6GV78</accession>
<protein>
    <submittedName>
        <fullName evidence="2">Serine hydrolase</fullName>
    </submittedName>
</protein>
<proteinExistence type="predicted"/>
<gene>
    <name evidence="2" type="ORF">GSU69_00960</name>
</gene>
<dbReference type="SUPFAM" id="SSF56601">
    <property type="entry name" value="beta-lactamase/transpeptidase-like"/>
    <property type="match status" value="1"/>
</dbReference>
<dbReference type="Gene3D" id="3.40.710.10">
    <property type="entry name" value="DD-peptidase/beta-lactamase superfamily"/>
    <property type="match status" value="1"/>
</dbReference>
<name>A0ABX6GV78_9MICO</name>
<dbReference type="InterPro" id="IPR001466">
    <property type="entry name" value="Beta-lactam-related"/>
</dbReference>
<evidence type="ECO:0000313" key="3">
    <source>
        <dbReference type="Proteomes" id="UP000464597"/>
    </source>
</evidence>
<feature type="domain" description="Beta-lactamase-related" evidence="1">
    <location>
        <begin position="56"/>
        <end position="345"/>
    </location>
</feature>
<dbReference type="InterPro" id="IPR012338">
    <property type="entry name" value="Beta-lactam/transpept-like"/>
</dbReference>
<dbReference type="PANTHER" id="PTHR46825:SF7">
    <property type="entry name" value="D-ALANYL-D-ALANINE CARBOXYPEPTIDASE"/>
    <property type="match status" value="1"/>
</dbReference>
<dbReference type="RefSeq" id="WP_159421794.1">
    <property type="nucleotide sequence ID" value="NZ_CP047180.1"/>
</dbReference>
<evidence type="ECO:0000259" key="1">
    <source>
        <dbReference type="Pfam" id="PF00144"/>
    </source>
</evidence>
<evidence type="ECO:0000313" key="2">
    <source>
        <dbReference type="EMBL" id="QHC61418.1"/>
    </source>
</evidence>
<keyword evidence="3" id="KW-1185">Reference proteome</keyword>
<dbReference type="InterPro" id="IPR050491">
    <property type="entry name" value="AmpC-like"/>
</dbReference>
<dbReference type="Proteomes" id="UP000464597">
    <property type="component" value="Chromosome"/>
</dbReference>
<organism evidence="2 3">
    <name type="scientific">Rathayibacter festucae</name>
    <dbReference type="NCBI Taxonomy" id="110937"/>
    <lineage>
        <taxon>Bacteria</taxon>
        <taxon>Bacillati</taxon>
        <taxon>Actinomycetota</taxon>
        <taxon>Actinomycetes</taxon>
        <taxon>Micrococcales</taxon>
        <taxon>Microbacteriaceae</taxon>
        <taxon>Rathayibacter</taxon>
    </lineage>
</organism>
<dbReference type="EMBL" id="CP047180">
    <property type="protein sequence ID" value="QHC61418.1"/>
    <property type="molecule type" value="Genomic_DNA"/>
</dbReference>
<dbReference type="PANTHER" id="PTHR46825">
    <property type="entry name" value="D-ALANYL-D-ALANINE-CARBOXYPEPTIDASE/ENDOPEPTIDASE AMPH"/>
    <property type="match status" value="1"/>
</dbReference>
<dbReference type="Pfam" id="PF00144">
    <property type="entry name" value="Beta-lactamase"/>
    <property type="match status" value="1"/>
</dbReference>
<sequence>MRTRTRVIAAAAAVAVLAGGVLLRPPAPRLSDERTGDAAIAQWLSEQADGTRDRLVAAVVTPDGVRFAGLGADERTEVEIGSVSKTMTALLLAQSADAGTVALTDRARDHAELGGFDGTLEELASHRSGLPRLSSAPLDLAATLVAQLRGVDPYSTFSPDDVLRQAASAGGGGMDEVAYSNLGVAVLGQTLARAEGADYADLVRERIFAPLGMTGSSVPVSADALAPDAPTGYSESGRSVGPWTLEGYAPAGGVRSTAEDMARYASALLTDDPALGVPAASVLEPRFDAGDGDRIGLAWFTSAADGGGSTTWHNGGTAGYATMLAMDRERGVAVFVNSSTATSVDALGLDLLAHVLEEEA</sequence>
<reference evidence="3" key="1">
    <citation type="submission" date="2019-12" db="EMBL/GenBank/DDBJ databases">
        <title>Complete and draft genome sequences of new strains and members of some known species of the genus Rathayibacter isolated from plants.</title>
        <authorList>
            <person name="Tarlachkov S.V."/>
            <person name="Starodumova I.P."/>
            <person name="Dorofeeva L.V."/>
            <person name="Prisyazhnaya N.V."/>
            <person name="Leyn S."/>
            <person name="Zlamal J."/>
            <person name="Elan M."/>
            <person name="Osterman A.L."/>
            <person name="Nadler S."/>
            <person name="Subbotin S.A."/>
            <person name="Evtushenko L.I."/>
        </authorList>
    </citation>
    <scope>NUCLEOTIDE SEQUENCE [LARGE SCALE GENOMIC DNA]</scope>
    <source>
        <strain evidence="3">VKM Ac-2802</strain>
    </source>
</reference>
<dbReference type="GO" id="GO:0016787">
    <property type="term" value="F:hydrolase activity"/>
    <property type="evidence" value="ECO:0007669"/>
    <property type="project" value="UniProtKB-KW"/>
</dbReference>